<evidence type="ECO:0000313" key="2">
    <source>
        <dbReference type="EMBL" id="RPD55012.1"/>
    </source>
</evidence>
<gene>
    <name evidence="2" type="ORF">L227DRAFT_332197</name>
</gene>
<proteinExistence type="predicted"/>
<dbReference type="EMBL" id="ML122299">
    <property type="protein sequence ID" value="RPD55012.1"/>
    <property type="molecule type" value="Genomic_DNA"/>
</dbReference>
<evidence type="ECO:0000256" key="1">
    <source>
        <dbReference type="SAM" id="MobiDB-lite"/>
    </source>
</evidence>
<name>A0A5C2RTN5_9APHY</name>
<dbReference type="OrthoDB" id="10626696at2759"/>
<dbReference type="AlphaFoldDB" id="A0A5C2RTN5"/>
<feature type="compositionally biased region" description="Basic residues" evidence="1">
    <location>
        <begin position="8"/>
        <end position="24"/>
    </location>
</feature>
<organism evidence="2 3">
    <name type="scientific">Lentinus tigrinus ALCF2SS1-6</name>
    <dbReference type="NCBI Taxonomy" id="1328759"/>
    <lineage>
        <taxon>Eukaryota</taxon>
        <taxon>Fungi</taxon>
        <taxon>Dikarya</taxon>
        <taxon>Basidiomycota</taxon>
        <taxon>Agaricomycotina</taxon>
        <taxon>Agaricomycetes</taxon>
        <taxon>Polyporales</taxon>
        <taxon>Polyporaceae</taxon>
        <taxon>Lentinus</taxon>
    </lineage>
</organism>
<dbReference type="Proteomes" id="UP000313359">
    <property type="component" value="Unassembled WGS sequence"/>
</dbReference>
<protein>
    <submittedName>
        <fullName evidence="2">Uncharacterized protein</fullName>
    </submittedName>
</protein>
<reference evidence="2" key="1">
    <citation type="journal article" date="2018" name="Genome Biol. Evol.">
        <title>Genomics and development of Lentinus tigrinus, a white-rot wood-decaying mushroom with dimorphic fruiting bodies.</title>
        <authorList>
            <person name="Wu B."/>
            <person name="Xu Z."/>
            <person name="Knudson A."/>
            <person name="Carlson A."/>
            <person name="Chen N."/>
            <person name="Kovaka S."/>
            <person name="LaButti K."/>
            <person name="Lipzen A."/>
            <person name="Pennachio C."/>
            <person name="Riley R."/>
            <person name="Schakwitz W."/>
            <person name="Umezawa K."/>
            <person name="Ohm R.A."/>
            <person name="Grigoriev I.V."/>
            <person name="Nagy L.G."/>
            <person name="Gibbons J."/>
            <person name="Hibbett D."/>
        </authorList>
    </citation>
    <scope>NUCLEOTIDE SEQUENCE [LARGE SCALE GENOMIC DNA]</scope>
    <source>
        <strain evidence="2">ALCF2SS1-6</strain>
    </source>
</reference>
<keyword evidence="3" id="KW-1185">Reference proteome</keyword>
<sequence length="82" mass="8590">MSPSARVRAPRRTLLKPRTAHVKRRDLSGSAGPEHSQVFEIAASLPAIRPHLAPPSTVNNGSMMSSISLAVGFRGCGPGSTT</sequence>
<feature type="region of interest" description="Disordered" evidence="1">
    <location>
        <begin position="1"/>
        <end position="34"/>
    </location>
</feature>
<evidence type="ECO:0000313" key="3">
    <source>
        <dbReference type="Proteomes" id="UP000313359"/>
    </source>
</evidence>
<accession>A0A5C2RTN5</accession>